<keyword evidence="1" id="KW-0472">Membrane</keyword>
<feature type="transmembrane region" description="Helical" evidence="1">
    <location>
        <begin position="134"/>
        <end position="155"/>
    </location>
</feature>
<gene>
    <name evidence="2" type="ORF">C8D72_0013</name>
</gene>
<evidence type="ECO:0000313" key="2">
    <source>
        <dbReference type="EMBL" id="REC96668.1"/>
    </source>
</evidence>
<proteinExistence type="predicted"/>
<dbReference type="EMBL" id="QRDJ01000002">
    <property type="protein sequence ID" value="REC96668.1"/>
    <property type="molecule type" value="Genomic_DNA"/>
</dbReference>
<accession>A0A3D9E0V9</accession>
<dbReference type="Proteomes" id="UP000256334">
    <property type="component" value="Unassembled WGS sequence"/>
</dbReference>
<evidence type="ECO:0000256" key="1">
    <source>
        <dbReference type="SAM" id="Phobius"/>
    </source>
</evidence>
<comment type="caution">
    <text evidence="2">The sequence shown here is derived from an EMBL/GenBank/DDBJ whole genome shotgun (WGS) entry which is preliminary data.</text>
</comment>
<dbReference type="AlphaFoldDB" id="A0A3D9E0V9"/>
<keyword evidence="1" id="KW-1133">Transmembrane helix</keyword>
<feature type="transmembrane region" description="Helical" evidence="1">
    <location>
        <begin position="21"/>
        <end position="41"/>
    </location>
</feature>
<feature type="transmembrane region" description="Helical" evidence="1">
    <location>
        <begin position="74"/>
        <end position="92"/>
    </location>
</feature>
<name>A0A3D9E0V9_9GAMM</name>
<evidence type="ECO:0000313" key="3">
    <source>
        <dbReference type="Proteomes" id="UP000256334"/>
    </source>
</evidence>
<protein>
    <submittedName>
        <fullName evidence="2">Uncharacterized protein</fullName>
    </submittedName>
</protein>
<feature type="transmembrane region" description="Helical" evidence="1">
    <location>
        <begin position="104"/>
        <end position="122"/>
    </location>
</feature>
<organism evidence="2 3">
    <name type="scientific">Kushneria indalinina DSM 14324</name>
    <dbReference type="NCBI Taxonomy" id="1122140"/>
    <lineage>
        <taxon>Bacteria</taxon>
        <taxon>Pseudomonadati</taxon>
        <taxon>Pseudomonadota</taxon>
        <taxon>Gammaproteobacteria</taxon>
        <taxon>Oceanospirillales</taxon>
        <taxon>Halomonadaceae</taxon>
        <taxon>Kushneria</taxon>
    </lineage>
</organism>
<reference evidence="2 3" key="1">
    <citation type="submission" date="2018-07" db="EMBL/GenBank/DDBJ databases">
        <title>Genomic Encyclopedia of Type Strains, Phase IV (KMG-IV): sequencing the most valuable type-strain genomes for metagenomic binning, comparative biology and taxonomic classification.</title>
        <authorList>
            <person name="Goeker M."/>
        </authorList>
    </citation>
    <scope>NUCLEOTIDE SEQUENCE [LARGE SCALE GENOMIC DNA]</scope>
    <source>
        <strain evidence="2 3">DSM 14324</strain>
    </source>
</reference>
<keyword evidence="3" id="KW-1185">Reference proteome</keyword>
<dbReference type="RefSeq" id="WP_115852401.1">
    <property type="nucleotide sequence ID" value="NZ_QRDJ01000002.1"/>
</dbReference>
<sequence length="157" mass="16503">MSDSKKQSFSVIGAAKGCISASWKPVLSIVALGSAFLGVAYNAEKVAGLVESLWGAWETLGHAINPQDTLWLPWLLYTVGALILLLVGCVISKAVDAEASFSSLGGWMLAILFLLGLFLHFIAGPAYPGALLQVLHFIEFMGLGAFGCVALNVACSE</sequence>
<keyword evidence="1" id="KW-0812">Transmembrane</keyword>